<protein>
    <recommendedName>
        <fullName evidence="3">Beta-ketoacyl-[acyl-carrier-protein] synthase III N-terminal domain-containing protein</fullName>
    </recommendedName>
</protein>
<dbReference type="Proteomes" id="UP001207654">
    <property type="component" value="Unassembled WGS sequence"/>
</dbReference>
<evidence type="ECO:0000313" key="2">
    <source>
        <dbReference type="Proteomes" id="UP001207654"/>
    </source>
</evidence>
<gene>
    <name evidence="1" type="ORF">OV287_33710</name>
</gene>
<evidence type="ECO:0008006" key="3">
    <source>
        <dbReference type="Google" id="ProtNLM"/>
    </source>
</evidence>
<evidence type="ECO:0000313" key="1">
    <source>
        <dbReference type="EMBL" id="MCY1079426.1"/>
    </source>
</evidence>
<name>A0ABT4ACN8_9BACT</name>
<dbReference type="EMBL" id="JAPNKA010000001">
    <property type="protein sequence ID" value="MCY1079426.1"/>
    <property type="molecule type" value="Genomic_DNA"/>
</dbReference>
<dbReference type="Gene3D" id="3.40.47.10">
    <property type="match status" value="2"/>
</dbReference>
<sequence>MGCRTFWQMTQPIESYVGRCVSQSIAGSGVSPKSVNYIVFSTMDNNLRHLDVNFARNILEELGLVNCVPVFVSMQQCASSLAALNYARGLFLDPNVNHVLVVAFDFVVEDADRIQPFALFGDAVTSCMMVRGAETGLSLLSYGVNMDFAGLLGRDNFESRKRLVLTTQDGALKESSTHLDDVEMCFSTNFYKPISLFNAGVSGIKRNRLCVETLNTRAHCGNCDWMLNLMHYQECVGLTRGKKYLVQAFAPGFFACGLLESC</sequence>
<accession>A0ABT4ACN8</accession>
<reference evidence="1 2" key="1">
    <citation type="submission" date="2022-11" db="EMBL/GenBank/DDBJ databases">
        <title>Minimal conservation of predation-associated metabolite biosynthetic gene clusters underscores biosynthetic potential of Myxococcota including descriptions for ten novel species: Archangium lansinium sp. nov., Myxococcus landrumus sp. nov., Nannocystis bai.</title>
        <authorList>
            <person name="Ahearne A."/>
            <person name="Stevens C."/>
            <person name="Phillips K."/>
        </authorList>
    </citation>
    <scope>NUCLEOTIDE SEQUENCE [LARGE SCALE GENOMIC DNA]</scope>
    <source>
        <strain evidence="1 2">MIWBW</strain>
    </source>
</reference>
<dbReference type="SUPFAM" id="SSF53901">
    <property type="entry name" value="Thiolase-like"/>
    <property type="match status" value="1"/>
</dbReference>
<dbReference type="InterPro" id="IPR016039">
    <property type="entry name" value="Thiolase-like"/>
</dbReference>
<organism evidence="1 2">
    <name type="scientific">Archangium lansingense</name>
    <dbReference type="NCBI Taxonomy" id="2995310"/>
    <lineage>
        <taxon>Bacteria</taxon>
        <taxon>Pseudomonadati</taxon>
        <taxon>Myxococcota</taxon>
        <taxon>Myxococcia</taxon>
        <taxon>Myxococcales</taxon>
        <taxon>Cystobacterineae</taxon>
        <taxon>Archangiaceae</taxon>
        <taxon>Archangium</taxon>
    </lineage>
</organism>
<keyword evidence="2" id="KW-1185">Reference proteome</keyword>
<proteinExistence type="predicted"/>
<dbReference type="RefSeq" id="WP_267538147.1">
    <property type="nucleotide sequence ID" value="NZ_JAPNKA010000001.1"/>
</dbReference>
<comment type="caution">
    <text evidence="1">The sequence shown here is derived from an EMBL/GenBank/DDBJ whole genome shotgun (WGS) entry which is preliminary data.</text>
</comment>